<dbReference type="Gene3D" id="2.40.10.10">
    <property type="entry name" value="Trypsin-like serine proteases"/>
    <property type="match status" value="1"/>
</dbReference>
<dbReference type="GO" id="GO:0004252">
    <property type="term" value="F:serine-type endopeptidase activity"/>
    <property type="evidence" value="ECO:0007669"/>
    <property type="project" value="InterPro"/>
</dbReference>
<keyword evidence="4" id="KW-1185">Reference proteome</keyword>
<dbReference type="AlphaFoldDB" id="A0A419PYW7"/>
<dbReference type="InParanoid" id="A0A419PYW7"/>
<reference evidence="3 4" key="1">
    <citation type="journal article" date="2018" name="Biotechnol. Adv.">
        <title>Improved genomic resources and new bioinformatic workflow for the carcinogenic parasite Clonorchis sinensis: Biotechnological implications.</title>
        <authorList>
            <person name="Wang D."/>
            <person name="Korhonen P.K."/>
            <person name="Gasser R.B."/>
            <person name="Young N.D."/>
        </authorList>
    </citation>
    <scope>NUCLEOTIDE SEQUENCE [LARGE SCALE GENOMIC DNA]</scope>
    <source>
        <strain evidence="3">Cs-k2</strain>
    </source>
</reference>
<dbReference type="PROSITE" id="PS50240">
    <property type="entry name" value="TRYPSIN_DOM"/>
    <property type="match status" value="1"/>
</dbReference>
<dbReference type="PRINTS" id="PR00722">
    <property type="entry name" value="CHYMOTRYPSIN"/>
</dbReference>
<dbReference type="InterPro" id="IPR009003">
    <property type="entry name" value="Peptidase_S1_PA"/>
</dbReference>
<name>A0A419PYW7_CLOSI</name>
<evidence type="ECO:0000313" key="3">
    <source>
        <dbReference type="EMBL" id="KAG5454503.1"/>
    </source>
</evidence>
<dbReference type="CDD" id="cd00190">
    <property type="entry name" value="Tryp_SPc"/>
    <property type="match status" value="1"/>
</dbReference>
<keyword evidence="2" id="KW-0325">Glycoprotein</keyword>
<dbReference type="InterPro" id="IPR001314">
    <property type="entry name" value="Peptidase_S1A"/>
</dbReference>
<dbReference type="SUPFAM" id="SSF50494">
    <property type="entry name" value="Trypsin-like serine proteases"/>
    <property type="match status" value="1"/>
</dbReference>
<keyword evidence="1" id="KW-1015">Disulfide bond</keyword>
<evidence type="ECO:0000256" key="1">
    <source>
        <dbReference type="ARBA" id="ARBA00023157"/>
    </source>
</evidence>
<dbReference type="InterPro" id="IPR001254">
    <property type="entry name" value="Trypsin_dom"/>
</dbReference>
<dbReference type="InterPro" id="IPR043504">
    <property type="entry name" value="Peptidase_S1_PA_chymotrypsin"/>
</dbReference>
<dbReference type="PANTHER" id="PTHR24252">
    <property type="entry name" value="ACROSIN-RELATED"/>
    <property type="match status" value="1"/>
</dbReference>
<gene>
    <name evidence="3" type="ORF">CSKR_111530</name>
</gene>
<dbReference type="STRING" id="79923.A0A419PYW7"/>
<keyword evidence="3" id="KW-0812">Transmembrane</keyword>
<evidence type="ECO:0000256" key="2">
    <source>
        <dbReference type="ARBA" id="ARBA00023180"/>
    </source>
</evidence>
<keyword evidence="3" id="KW-0645">Protease</keyword>
<proteinExistence type="predicted"/>
<dbReference type="EMBL" id="NIRI02000005">
    <property type="protein sequence ID" value="KAG5454503.1"/>
    <property type="molecule type" value="Genomic_DNA"/>
</dbReference>
<organism evidence="3 4">
    <name type="scientific">Clonorchis sinensis</name>
    <name type="common">Chinese liver fluke</name>
    <dbReference type="NCBI Taxonomy" id="79923"/>
    <lineage>
        <taxon>Eukaryota</taxon>
        <taxon>Metazoa</taxon>
        <taxon>Spiralia</taxon>
        <taxon>Lophotrochozoa</taxon>
        <taxon>Platyhelminthes</taxon>
        <taxon>Trematoda</taxon>
        <taxon>Digenea</taxon>
        <taxon>Opisthorchiida</taxon>
        <taxon>Opisthorchiata</taxon>
        <taxon>Opisthorchiidae</taxon>
        <taxon>Clonorchis</taxon>
    </lineage>
</organism>
<dbReference type="InterPro" id="IPR018114">
    <property type="entry name" value="TRYPSIN_HIS"/>
</dbReference>
<dbReference type="PROSITE" id="PS00134">
    <property type="entry name" value="TRYPSIN_HIS"/>
    <property type="match status" value="1"/>
</dbReference>
<dbReference type="Proteomes" id="UP000286415">
    <property type="component" value="Unassembled WGS sequence"/>
</dbReference>
<dbReference type="SMART" id="SM00020">
    <property type="entry name" value="Tryp_SPc"/>
    <property type="match status" value="1"/>
</dbReference>
<keyword evidence="3" id="KW-0378">Hydrolase</keyword>
<dbReference type="PANTHER" id="PTHR24252:SF27">
    <property type="entry name" value="TRANSMEMBRANE PROTEASE SERINE 3-LIKE"/>
    <property type="match status" value="1"/>
</dbReference>
<dbReference type="Pfam" id="PF00089">
    <property type="entry name" value="Trypsin"/>
    <property type="match status" value="1"/>
</dbReference>
<feature type="non-terminal residue" evidence="3">
    <location>
        <position position="455"/>
    </location>
</feature>
<accession>A0A419PYW7</accession>
<reference evidence="3 4" key="2">
    <citation type="journal article" date="2021" name="Genomics">
        <title>High-quality reference genome for Clonorchis sinensis.</title>
        <authorList>
            <person name="Young N.D."/>
            <person name="Stroehlein A.J."/>
            <person name="Kinkar L."/>
            <person name="Wang T."/>
            <person name="Sohn W.M."/>
            <person name="Chang B.C.H."/>
            <person name="Kaur P."/>
            <person name="Weisz D."/>
            <person name="Dudchenko O."/>
            <person name="Aiden E.L."/>
            <person name="Korhonen P.K."/>
            <person name="Gasser R.B."/>
        </authorList>
    </citation>
    <scope>NUCLEOTIDE SEQUENCE [LARGE SCALE GENOMIC DNA]</scope>
    <source>
        <strain evidence="3">Cs-k2</strain>
    </source>
</reference>
<dbReference type="OrthoDB" id="10059102at2759"/>
<protein>
    <submittedName>
        <fullName evidence="3">Transmembrane protease serine 3</fullName>
    </submittedName>
</protein>
<dbReference type="GO" id="GO:0006508">
    <property type="term" value="P:proteolysis"/>
    <property type="evidence" value="ECO:0007669"/>
    <property type="project" value="UniProtKB-KW"/>
</dbReference>
<keyword evidence="3" id="KW-0472">Membrane</keyword>
<comment type="caution">
    <text evidence="3">The sequence shown here is derived from an EMBL/GenBank/DDBJ whole genome shotgun (WGS) entry which is preliminary data.</text>
</comment>
<sequence>MRETDESENEDNEDTDGGDDEDDEDEGGDDNDDADDDNENIDRYCGLREGDRHWSSQFETETNVLHISKRIVGGMKSMLGEWPWLVSLMFYETAEEIKSNLVGKHGNRSIFIPPTIITYYPSGSRRYHICGGTLIHPQWVLTAAHCLFPAGSHIYLSPAPYRWRVRAGEYDMLDDRTDHEDIDVEAVYPHPDYNAKESANDVALMKLQRPAKLSPYVNIACLPRDDVNFRSGEQCVAPGWGHAEAGAPNITRVLHHVSLSLMSKNECKNTYDRARERYEAPYLEIQDMMLCAGAPGGGRDTCQYDSGGPLMCRSSNQWYVVGVVSFGYECGDPDLPGVYTNVSFFTKWIADIVPDISLMTGIHLPKFIWNHSFIVSFLVYVIIIIIDSMISVFNTDASLPYNYGLFESLILKKRMKMDGEGTWCCLTTIIPRCLHLQTLIQAIWIETDNKIATEI</sequence>
<evidence type="ECO:0000313" key="4">
    <source>
        <dbReference type="Proteomes" id="UP000286415"/>
    </source>
</evidence>